<dbReference type="InterPro" id="IPR050772">
    <property type="entry name" value="Hydratase-Decarb/MhpD_sf"/>
</dbReference>
<keyword evidence="2" id="KW-1185">Reference proteome</keyword>
<sequence length="276" mass="29440">MSLSIHTAEVAEAARILAARRSSGSTGPLLPPHLRPEDFDSGFAIQQAVADIYAREHSDAIAGWKCLLPSTDDAMQVKTVVAPIYAGTCHSGESCPLWPSPEGLARVEPELAFILGHELPPRPEPYTEAEIDAAIAETRLALELIQSRYQNPAQAGFFDALADGLVNQGLWLGPRLNDAAGLILGRFELTVACVDAAEGGAAGIRTQAARHPNGDPRAGLYWLVNFLSARGIGLQAGQRVITGSYAGVLTLPLDTRLQLSYGELGSFELSFTARTR</sequence>
<gene>
    <name evidence="1" type="ORF">HC757_15735</name>
</gene>
<dbReference type="AlphaFoldDB" id="A0A972JMK5"/>
<dbReference type="PANTHER" id="PTHR30143">
    <property type="entry name" value="ACID HYDRATASE"/>
    <property type="match status" value="1"/>
</dbReference>
<dbReference type="GO" id="GO:0005737">
    <property type="term" value="C:cytoplasm"/>
    <property type="evidence" value="ECO:0007669"/>
    <property type="project" value="TreeGrafter"/>
</dbReference>
<proteinExistence type="predicted"/>
<dbReference type="Gene3D" id="3.90.850.10">
    <property type="entry name" value="Fumarylacetoacetase-like, C-terminal domain"/>
    <property type="match status" value="1"/>
</dbReference>
<dbReference type="RefSeq" id="WP_169565335.1">
    <property type="nucleotide sequence ID" value="NZ_JAAXYH010000014.1"/>
</dbReference>
<dbReference type="Proteomes" id="UP000737113">
    <property type="component" value="Unassembled WGS sequence"/>
</dbReference>
<dbReference type="EMBL" id="JAAXYH010000014">
    <property type="protein sequence ID" value="NMH66607.1"/>
    <property type="molecule type" value="Genomic_DNA"/>
</dbReference>
<dbReference type="GO" id="GO:0008684">
    <property type="term" value="F:2-oxopent-4-enoate hydratase activity"/>
    <property type="evidence" value="ECO:0007669"/>
    <property type="project" value="TreeGrafter"/>
</dbReference>
<dbReference type="SUPFAM" id="SSF56529">
    <property type="entry name" value="FAH"/>
    <property type="match status" value="1"/>
</dbReference>
<protein>
    <submittedName>
        <fullName evidence="1">Hydratase</fullName>
    </submittedName>
</protein>
<dbReference type="InterPro" id="IPR036663">
    <property type="entry name" value="Fumarylacetoacetase_C_sf"/>
</dbReference>
<reference evidence="1" key="1">
    <citation type="submission" date="2020-04" db="EMBL/GenBank/DDBJ databases">
        <title>Description of Shewanella salipaludis sp. nov., isolated from a salt marsh.</title>
        <authorList>
            <person name="Park S."/>
            <person name="Yoon J.-H."/>
        </authorList>
    </citation>
    <scope>NUCLEOTIDE SEQUENCE</scope>
    <source>
        <strain evidence="1">SHSM-M6</strain>
    </source>
</reference>
<comment type="caution">
    <text evidence="1">The sequence shown here is derived from an EMBL/GenBank/DDBJ whole genome shotgun (WGS) entry which is preliminary data.</text>
</comment>
<evidence type="ECO:0000313" key="1">
    <source>
        <dbReference type="EMBL" id="NMH66607.1"/>
    </source>
</evidence>
<dbReference type="PANTHER" id="PTHR30143:SF0">
    <property type="entry name" value="2-KETO-4-PENTENOATE HYDRATASE"/>
    <property type="match status" value="1"/>
</dbReference>
<accession>A0A972JMK5</accession>
<evidence type="ECO:0000313" key="2">
    <source>
        <dbReference type="Proteomes" id="UP000737113"/>
    </source>
</evidence>
<organism evidence="1 2">
    <name type="scientific">Shewanella salipaludis</name>
    <dbReference type="NCBI Taxonomy" id="2723052"/>
    <lineage>
        <taxon>Bacteria</taxon>
        <taxon>Pseudomonadati</taxon>
        <taxon>Pseudomonadota</taxon>
        <taxon>Gammaproteobacteria</taxon>
        <taxon>Alteromonadales</taxon>
        <taxon>Shewanellaceae</taxon>
        <taxon>Shewanella</taxon>
    </lineage>
</organism>
<name>A0A972JMK5_9GAMM</name>